<dbReference type="SMART" id="SM00848">
    <property type="entry name" value="Inhibitor_I29"/>
    <property type="match status" value="1"/>
</dbReference>
<dbReference type="GO" id="GO:0005764">
    <property type="term" value="C:lysosome"/>
    <property type="evidence" value="ECO:0007669"/>
    <property type="project" value="UniProtKB-SubCell"/>
</dbReference>
<accession>A0A6I9LT38</accession>
<dbReference type="OrthoDB" id="10253408at2759"/>
<keyword evidence="6" id="KW-0788">Thiol protease</keyword>
<dbReference type="InterPro" id="IPR013201">
    <property type="entry name" value="Prot_inhib_I29"/>
</dbReference>
<dbReference type="InterPro" id="IPR000169">
    <property type="entry name" value="Pept_cys_AS"/>
</dbReference>
<evidence type="ECO:0000259" key="13">
    <source>
        <dbReference type="SMART" id="SM00645"/>
    </source>
</evidence>
<protein>
    <submittedName>
        <fullName evidence="15">Cathepsin Q-like</fullName>
    </submittedName>
</protein>
<keyword evidence="3" id="KW-0645">Protease</keyword>
<evidence type="ECO:0000256" key="3">
    <source>
        <dbReference type="ARBA" id="ARBA00022670"/>
    </source>
</evidence>
<evidence type="ECO:0000256" key="8">
    <source>
        <dbReference type="ARBA" id="ARBA00023157"/>
    </source>
</evidence>
<dbReference type="InterPro" id="IPR039417">
    <property type="entry name" value="Peptidase_C1A_papain-like"/>
</dbReference>
<dbReference type="InterPro" id="IPR025660">
    <property type="entry name" value="Pept_his_AS"/>
</dbReference>
<evidence type="ECO:0000256" key="9">
    <source>
        <dbReference type="ARBA" id="ARBA00023180"/>
    </source>
</evidence>
<proteinExistence type="inferred from homology"/>
<feature type="signal peptide" evidence="12">
    <location>
        <begin position="1"/>
        <end position="20"/>
    </location>
</feature>
<evidence type="ECO:0000256" key="7">
    <source>
        <dbReference type="ARBA" id="ARBA00023145"/>
    </source>
</evidence>
<evidence type="ECO:0000256" key="6">
    <source>
        <dbReference type="ARBA" id="ARBA00022807"/>
    </source>
</evidence>
<dbReference type="RefSeq" id="XP_006981779.1">
    <property type="nucleotide sequence ID" value="XM_006981717.2"/>
</dbReference>
<evidence type="ECO:0000256" key="4">
    <source>
        <dbReference type="ARBA" id="ARBA00022729"/>
    </source>
</evidence>
<comment type="subcellular location">
    <subcellularLocation>
        <location evidence="1">Lysosome</location>
    </subcellularLocation>
</comment>
<evidence type="ECO:0000256" key="1">
    <source>
        <dbReference type="ARBA" id="ARBA00004371"/>
    </source>
</evidence>
<sequence length="345" mass="39486">MTSAVFLVILCIEIMSGASAHDPSLDAEWEEWKMDYEKSYSLEEEEMRRTVWEKNLKIIKDHNGENGLGKNGFTMEMNEFGDMTGEEFKNMMVNIPVPSHNKWKGLWKRSVGYGGLLKFMDWRKDLPEYVNWRKEGYVTSVRKQGKCGSCWAFAATGAIEGQMYRKTGKLTPLSVQNLVDCSKPHGNNGCDWGNTYNAFQYVLHNGGVEAEATYPYERKEGPCRYDPKNSAAKIREFVALPEGEDVLMDAVATKGPIAAGIYVFRHSFLFYKRGIYHEPNCNNYVVNHAVLVVGYGQEGNETHRESYWMIKNSWGKKWGLNGYMKLAKDWNNLCQISSYAQYPIV</sequence>
<evidence type="ECO:0000313" key="16">
    <source>
        <dbReference type="Proteomes" id="UP000694547"/>
    </source>
</evidence>
<dbReference type="Ensembl" id="ENSPEMT00000035988.1">
    <property type="protein sequence ID" value="ENSPEMP00000030730.1"/>
    <property type="gene ID" value="ENSPEMG00000029752.1"/>
</dbReference>
<keyword evidence="9" id="KW-0325">Glycoprotein</keyword>
<keyword evidence="7" id="KW-0865">Zymogen</keyword>
<dbReference type="GO" id="GO:0006508">
    <property type="term" value="P:proteolysis"/>
    <property type="evidence" value="ECO:0007669"/>
    <property type="project" value="UniProtKB-KW"/>
</dbReference>
<dbReference type="GO" id="GO:0008234">
    <property type="term" value="F:cysteine-type peptidase activity"/>
    <property type="evidence" value="ECO:0007669"/>
    <property type="project" value="UniProtKB-KW"/>
</dbReference>
<dbReference type="FunFam" id="3.90.70.10:FF:000006">
    <property type="entry name" value="Cathepsin S"/>
    <property type="match status" value="1"/>
</dbReference>
<evidence type="ECO:0000256" key="2">
    <source>
        <dbReference type="ARBA" id="ARBA00008455"/>
    </source>
</evidence>
<dbReference type="PRINTS" id="PR00705">
    <property type="entry name" value="PAPAIN"/>
</dbReference>
<dbReference type="GeneID" id="102923832"/>
<comment type="similarity">
    <text evidence="11">To the propeptide regions of cysteine proteases.</text>
</comment>
<evidence type="ECO:0000313" key="15">
    <source>
        <dbReference type="Ensembl" id="ENSPEMP00000030730.1"/>
    </source>
</evidence>
<dbReference type="PANTHER" id="PTHR12411">
    <property type="entry name" value="CYSTEINE PROTEASE FAMILY C1-RELATED"/>
    <property type="match status" value="1"/>
</dbReference>
<feature type="domain" description="Peptidase C1A papain C-terminal" evidence="13">
    <location>
        <begin position="126"/>
        <end position="344"/>
    </location>
</feature>
<dbReference type="Gene3D" id="3.90.70.10">
    <property type="entry name" value="Cysteine proteinases"/>
    <property type="match status" value="1"/>
</dbReference>
<dbReference type="Pfam" id="PF00112">
    <property type="entry name" value="Peptidase_C1"/>
    <property type="match status" value="1"/>
</dbReference>
<dbReference type="InterPro" id="IPR013128">
    <property type="entry name" value="Peptidase_C1A"/>
</dbReference>
<organism evidence="15 16">
    <name type="scientific">Peromyscus maniculatus bairdii</name>
    <name type="common">Prairie deer mouse</name>
    <dbReference type="NCBI Taxonomy" id="230844"/>
    <lineage>
        <taxon>Eukaryota</taxon>
        <taxon>Metazoa</taxon>
        <taxon>Chordata</taxon>
        <taxon>Craniata</taxon>
        <taxon>Vertebrata</taxon>
        <taxon>Euteleostomi</taxon>
        <taxon>Mammalia</taxon>
        <taxon>Eutheria</taxon>
        <taxon>Euarchontoglires</taxon>
        <taxon>Glires</taxon>
        <taxon>Rodentia</taxon>
        <taxon>Myomorpha</taxon>
        <taxon>Muroidea</taxon>
        <taxon>Cricetidae</taxon>
        <taxon>Neotominae</taxon>
        <taxon>Peromyscus</taxon>
    </lineage>
</organism>
<feature type="chain" id="PRO_5044635488" evidence="12">
    <location>
        <begin position="21"/>
        <end position="345"/>
    </location>
</feature>
<keyword evidence="10" id="KW-0458">Lysosome</keyword>
<comment type="similarity">
    <text evidence="2">Belongs to the peptidase C1 family.</text>
</comment>
<dbReference type="GO" id="GO:0005615">
    <property type="term" value="C:extracellular space"/>
    <property type="evidence" value="ECO:0007669"/>
    <property type="project" value="UniProtKB-ARBA"/>
</dbReference>
<dbReference type="InterPro" id="IPR038765">
    <property type="entry name" value="Papain-like_cys_pep_sf"/>
</dbReference>
<evidence type="ECO:0000256" key="12">
    <source>
        <dbReference type="SAM" id="SignalP"/>
    </source>
</evidence>
<dbReference type="PROSITE" id="PS00139">
    <property type="entry name" value="THIOL_PROTEASE_CYS"/>
    <property type="match status" value="1"/>
</dbReference>
<keyword evidence="16" id="KW-1185">Reference proteome</keyword>
<dbReference type="PROSITE" id="PS00639">
    <property type="entry name" value="THIOL_PROTEASE_HIS"/>
    <property type="match status" value="1"/>
</dbReference>
<dbReference type="GeneTree" id="ENSGT00940000153321"/>
<evidence type="ECO:0000256" key="10">
    <source>
        <dbReference type="ARBA" id="ARBA00023228"/>
    </source>
</evidence>
<evidence type="ECO:0000259" key="14">
    <source>
        <dbReference type="SMART" id="SM00848"/>
    </source>
</evidence>
<feature type="domain" description="Cathepsin propeptide inhibitor" evidence="14">
    <location>
        <begin position="29"/>
        <end position="88"/>
    </location>
</feature>
<dbReference type="CDD" id="cd02248">
    <property type="entry name" value="Peptidase_C1A"/>
    <property type="match status" value="1"/>
</dbReference>
<reference evidence="15" key="2">
    <citation type="submission" date="2025-08" db="UniProtKB">
        <authorList>
            <consortium name="Ensembl"/>
        </authorList>
    </citation>
    <scope>IDENTIFICATION</scope>
</reference>
<evidence type="ECO:0000256" key="5">
    <source>
        <dbReference type="ARBA" id="ARBA00022801"/>
    </source>
</evidence>
<dbReference type="SMART" id="SM00645">
    <property type="entry name" value="Pept_C1"/>
    <property type="match status" value="1"/>
</dbReference>
<dbReference type="Pfam" id="PF08246">
    <property type="entry name" value="Inhibitor_I29"/>
    <property type="match status" value="1"/>
</dbReference>
<keyword evidence="5" id="KW-0378">Hydrolase</keyword>
<name>A0A6I9LT38_PERMB</name>
<dbReference type="Proteomes" id="UP000694547">
    <property type="component" value="Chromosome 5"/>
</dbReference>
<keyword evidence="4 12" id="KW-0732">Signal</keyword>
<reference evidence="15" key="3">
    <citation type="submission" date="2025-09" db="UniProtKB">
        <authorList>
            <consortium name="Ensembl"/>
        </authorList>
    </citation>
    <scope>IDENTIFICATION</scope>
</reference>
<dbReference type="SUPFAM" id="SSF54001">
    <property type="entry name" value="Cysteine proteinases"/>
    <property type="match status" value="1"/>
</dbReference>
<keyword evidence="8" id="KW-1015">Disulfide bond</keyword>
<dbReference type="FunFam" id="1.10.287.2250:FF:000003">
    <property type="entry name" value="Cathepsin L"/>
    <property type="match status" value="1"/>
</dbReference>
<dbReference type="InterPro" id="IPR000668">
    <property type="entry name" value="Peptidase_C1A_C"/>
</dbReference>
<reference evidence="15 16" key="1">
    <citation type="submission" date="2018-10" db="EMBL/GenBank/DDBJ databases">
        <title>Improved assembly of the deer mouse Peromyscus maniculatus genome.</title>
        <authorList>
            <person name="Lassance J.-M."/>
            <person name="Hoekstra H.E."/>
        </authorList>
    </citation>
    <scope>NUCLEOTIDE SEQUENCE [LARGE SCALE GENOMIC DNA]</scope>
</reference>
<evidence type="ECO:0000256" key="11">
    <source>
        <dbReference type="ARBA" id="ARBA00061596"/>
    </source>
</evidence>
<dbReference type="AlphaFoldDB" id="A0A6I9LT38"/>
<gene>
    <name evidence="15" type="primary">LOC102923832</name>
</gene>